<dbReference type="GO" id="GO:0042121">
    <property type="term" value="P:alginic acid biosynthetic process"/>
    <property type="evidence" value="ECO:0007669"/>
    <property type="project" value="InterPro"/>
</dbReference>
<accession>A0AA51N8N4</accession>
<evidence type="ECO:0000256" key="6">
    <source>
        <dbReference type="ARBA" id="ARBA00023136"/>
    </source>
</evidence>
<protein>
    <submittedName>
        <fullName evidence="9">MBOAT family O-acyltransferase</fullName>
        <ecNumber evidence="9">2.3.-.-</ecNumber>
    </submittedName>
</protein>
<evidence type="ECO:0000256" key="3">
    <source>
        <dbReference type="ARBA" id="ARBA00022475"/>
    </source>
</evidence>
<dbReference type="GO" id="GO:0016746">
    <property type="term" value="F:acyltransferase activity"/>
    <property type="evidence" value="ECO:0007669"/>
    <property type="project" value="UniProtKB-KW"/>
</dbReference>
<dbReference type="Pfam" id="PF03062">
    <property type="entry name" value="MBOAT"/>
    <property type="match status" value="1"/>
</dbReference>
<dbReference type="InterPro" id="IPR024194">
    <property type="entry name" value="Ac/AlaTfrase_AlgI/DltB"/>
</dbReference>
<organism evidence="9 10">
    <name type="scientific">Marivirga arenosa</name>
    <dbReference type="NCBI Taxonomy" id="3059076"/>
    <lineage>
        <taxon>Bacteria</taxon>
        <taxon>Pseudomonadati</taxon>
        <taxon>Bacteroidota</taxon>
        <taxon>Cytophagia</taxon>
        <taxon>Cytophagales</taxon>
        <taxon>Marivirgaceae</taxon>
        <taxon>Marivirga</taxon>
    </lineage>
</organism>
<evidence type="ECO:0000313" key="10">
    <source>
        <dbReference type="Proteomes" id="UP001244443"/>
    </source>
</evidence>
<feature type="transmembrane region" description="Helical" evidence="8">
    <location>
        <begin position="6"/>
        <end position="22"/>
    </location>
</feature>
<keyword evidence="7 9" id="KW-0012">Acyltransferase</keyword>
<dbReference type="GO" id="GO:0005886">
    <property type="term" value="C:plasma membrane"/>
    <property type="evidence" value="ECO:0007669"/>
    <property type="project" value="UniProtKB-SubCell"/>
</dbReference>
<comment type="subcellular location">
    <subcellularLocation>
        <location evidence="1">Cell membrane</location>
        <topology evidence="1">Multi-pass membrane protein</topology>
    </subcellularLocation>
</comment>
<dbReference type="EC" id="2.3.-.-" evidence="9"/>
<proteinExistence type="inferred from homology"/>
<dbReference type="PANTHER" id="PTHR13285">
    <property type="entry name" value="ACYLTRANSFERASE"/>
    <property type="match status" value="1"/>
</dbReference>
<evidence type="ECO:0000256" key="4">
    <source>
        <dbReference type="ARBA" id="ARBA00022692"/>
    </source>
</evidence>
<reference evidence="9" key="1">
    <citation type="submission" date="2023-08" db="EMBL/GenBank/DDBJ databases">
        <title>Comparative genomics and taxonomic characterization of three novel marine species of genus Marivirga.</title>
        <authorList>
            <person name="Muhammad N."/>
            <person name="Kim S.-G."/>
        </authorList>
    </citation>
    <scope>NUCLEOTIDE SEQUENCE [LARGE SCALE GENOMIC DNA]</scope>
    <source>
        <strain evidence="9">ABR2-2</strain>
    </source>
</reference>
<evidence type="ECO:0000256" key="8">
    <source>
        <dbReference type="SAM" id="Phobius"/>
    </source>
</evidence>
<sequence>MLFNSLGFLLFFPIVVIIYFILPNKWRWVWLLAASYYFYMSWNATYALLILTSTVITYLSGIFINKSDKVNKKKVWVAISFVSNLLILIYFKYFNFLANSINDLMEISQLGINIPNLDILLPVGISFYTFQALSYTVDVYRDQIKPELHFGKYALFVSFFPQLVAGPIERSSHLIPQFSQRHPFNYNKFKSGLRLMIWGFFMKLVVADRVAILVNEVYNSPEDHYGVQILVATVFFAIQIYCDFAGYSNIAIGAARIMGFDLMKNFDTPYFSKSITEFWRRWHISLSTWFRDYLYIPLGGSRVKLYRSYLNLFIVFLVSGLWHGASYNFLIWGALHGIFIVVEKAINTSALRPTINRFFNFDLLANKLLLIVFTFILADFAWIFFRANNLSDSVVIIRNLFDWDWNLLFNGSLYNLGLEANEFWLAVYSILFLIGLEVFQSKMNLSKALNAQPIIFRWSVYLILLFSVLIFGVYGSEEKSFIYFQF</sequence>
<feature type="transmembrane region" description="Helical" evidence="8">
    <location>
        <begin position="423"/>
        <end position="442"/>
    </location>
</feature>
<dbReference type="PIRSF" id="PIRSF016636">
    <property type="entry name" value="AlgI_DltB"/>
    <property type="match status" value="1"/>
</dbReference>
<dbReference type="InterPro" id="IPR051085">
    <property type="entry name" value="MB_O-acyltransferase"/>
</dbReference>
<dbReference type="InterPro" id="IPR004299">
    <property type="entry name" value="MBOAT_fam"/>
</dbReference>
<dbReference type="InterPro" id="IPR028362">
    <property type="entry name" value="AlgI"/>
</dbReference>
<feature type="transmembrane region" description="Helical" evidence="8">
    <location>
        <begin position="43"/>
        <end position="64"/>
    </location>
</feature>
<feature type="transmembrane region" description="Helical" evidence="8">
    <location>
        <begin position="226"/>
        <end position="247"/>
    </location>
</feature>
<feature type="transmembrane region" description="Helical" evidence="8">
    <location>
        <begin position="329"/>
        <end position="347"/>
    </location>
</feature>
<keyword evidence="3 7" id="KW-1003">Cell membrane</keyword>
<name>A0AA51N8N4_9BACT</name>
<feature type="transmembrane region" description="Helical" evidence="8">
    <location>
        <begin position="76"/>
        <end position="98"/>
    </location>
</feature>
<evidence type="ECO:0000313" key="9">
    <source>
        <dbReference type="EMBL" id="WMN08053.1"/>
    </source>
</evidence>
<dbReference type="EMBL" id="CP129970">
    <property type="protein sequence ID" value="WMN08053.1"/>
    <property type="molecule type" value="Genomic_DNA"/>
</dbReference>
<keyword evidence="5 8" id="KW-1133">Transmembrane helix</keyword>
<keyword evidence="4 8" id="KW-0812">Transmembrane</keyword>
<feature type="transmembrane region" description="Helical" evidence="8">
    <location>
        <begin position="195"/>
        <end position="214"/>
    </location>
</feature>
<evidence type="ECO:0000256" key="7">
    <source>
        <dbReference type="PIRNR" id="PIRNR016636"/>
    </source>
</evidence>
<evidence type="ECO:0000256" key="5">
    <source>
        <dbReference type="ARBA" id="ARBA00022989"/>
    </source>
</evidence>
<feature type="transmembrane region" description="Helical" evidence="8">
    <location>
        <begin position="110"/>
        <end position="130"/>
    </location>
</feature>
<feature type="transmembrane region" description="Helical" evidence="8">
    <location>
        <begin position="368"/>
        <end position="385"/>
    </location>
</feature>
<dbReference type="AlphaFoldDB" id="A0AA51N8N4"/>
<gene>
    <name evidence="9" type="ORF">QYS48_30865</name>
</gene>
<evidence type="ECO:0000256" key="2">
    <source>
        <dbReference type="ARBA" id="ARBA00010323"/>
    </source>
</evidence>
<dbReference type="Proteomes" id="UP001244443">
    <property type="component" value="Chromosome"/>
</dbReference>
<keyword evidence="6 7" id="KW-0472">Membrane</keyword>
<feature type="transmembrane region" description="Helical" evidence="8">
    <location>
        <begin position="305"/>
        <end position="323"/>
    </location>
</feature>
<feature type="transmembrane region" description="Helical" evidence="8">
    <location>
        <begin position="454"/>
        <end position="474"/>
    </location>
</feature>
<dbReference type="PIRSF" id="PIRSF500217">
    <property type="entry name" value="AlgI"/>
    <property type="match status" value="1"/>
</dbReference>
<comment type="similarity">
    <text evidence="2 7">Belongs to the membrane-bound acyltransferase family.</text>
</comment>
<dbReference type="RefSeq" id="WP_308358401.1">
    <property type="nucleotide sequence ID" value="NZ_CP129970.2"/>
</dbReference>
<keyword evidence="7 9" id="KW-0808">Transferase</keyword>
<dbReference type="PANTHER" id="PTHR13285:SF18">
    <property type="entry name" value="PROTEIN-CYSTEINE N-PALMITOYLTRANSFERASE RASP"/>
    <property type="match status" value="1"/>
</dbReference>
<evidence type="ECO:0000256" key="1">
    <source>
        <dbReference type="ARBA" id="ARBA00004651"/>
    </source>
</evidence>
<keyword evidence="10" id="KW-1185">Reference proteome</keyword>